<dbReference type="InterPro" id="IPR019853">
    <property type="entry name" value="GldB-like"/>
</dbReference>
<evidence type="ECO:0000313" key="2">
    <source>
        <dbReference type="Proteomes" id="UP001196873"/>
    </source>
</evidence>
<accession>A0AAW4NPX9</accession>
<dbReference type="RefSeq" id="WP_044078686.1">
    <property type="nucleotide sequence ID" value="NZ_CABKPN010000001.1"/>
</dbReference>
<name>A0AAW4NPX9_9BACT</name>
<dbReference type="Pfam" id="PF25594">
    <property type="entry name" value="GldB_lipo"/>
    <property type="match status" value="1"/>
</dbReference>
<dbReference type="Proteomes" id="UP001196873">
    <property type="component" value="Unassembled WGS sequence"/>
</dbReference>
<evidence type="ECO:0000313" key="1">
    <source>
        <dbReference type="EMBL" id="MBW4864464.1"/>
    </source>
</evidence>
<protein>
    <submittedName>
        <fullName evidence="1">Gliding motility protein GldB</fullName>
    </submittedName>
</protein>
<sequence length="246" mass="28526">MMLCIACEIKLKPNDNAQSKIEVVRYDRLQSRYLTTGDFSALQEMNTEYAIETRTLIENVLKLGAVYEPDINSRFLNFYQDTLLQSVISAAETQYANMEDINKSFTNAFNKAKRTLPGFVVPKIYTQIGAFDQSIIVGDTIIGISLDKYLGEDYPAYIKFYSKAQRKTMTREYIVPDCLNFYLLSLYPSKNFDKKTQYEKDIHMARVMYVTNKLVGYKAFSSQYINQVEKYMNAHKEVKLINLLKL</sequence>
<dbReference type="AlphaFoldDB" id="A0AAW4NPX9"/>
<gene>
    <name evidence="1" type="ORF">KZY68_00175</name>
</gene>
<proteinExistence type="predicted"/>
<reference evidence="1" key="1">
    <citation type="submission" date="2021-07" db="EMBL/GenBank/DDBJ databases">
        <title>Genomic diversity and antimicrobial resistance of Prevotella spp. isolated from chronic lung disease airways.</title>
        <authorList>
            <person name="Webb K.A."/>
            <person name="Olagoke O.S."/>
            <person name="Baird T."/>
            <person name="Neill J."/>
            <person name="Pham A."/>
            <person name="Wells T.J."/>
            <person name="Ramsay K.A."/>
            <person name="Bell S.C."/>
            <person name="Sarovich D.S."/>
            <person name="Price E.P."/>
        </authorList>
    </citation>
    <scope>NUCLEOTIDE SEQUENCE</scope>
    <source>
        <strain evidence="1">SCHI0047.S.3</strain>
    </source>
</reference>
<comment type="caution">
    <text evidence="1">The sequence shown here is derived from an EMBL/GenBank/DDBJ whole genome shotgun (WGS) entry which is preliminary data.</text>
</comment>
<organism evidence="1 2">
    <name type="scientific">Segatella salivae</name>
    <dbReference type="NCBI Taxonomy" id="228604"/>
    <lineage>
        <taxon>Bacteria</taxon>
        <taxon>Pseudomonadati</taxon>
        <taxon>Bacteroidota</taxon>
        <taxon>Bacteroidia</taxon>
        <taxon>Bacteroidales</taxon>
        <taxon>Prevotellaceae</taxon>
        <taxon>Segatella</taxon>
    </lineage>
</organism>
<dbReference type="EMBL" id="JAHXRF010000001">
    <property type="protein sequence ID" value="MBW4864464.1"/>
    <property type="molecule type" value="Genomic_DNA"/>
</dbReference>